<sequence length="136" mass="14977">MDEDVLTRLLEHPRLQQALKTAMREAVSEELAPIKKSLADLTDAAIVTNKMWNCGSLDGSVRRFRVVLTPDHVPPVNSVGNAVVIHRMSDLDTLSPQDLAAVYKGYYGNEVLPPHLAVDRKRRILEAIGCNPAAIP</sequence>
<keyword evidence="4" id="KW-1185">Reference proteome</keyword>
<evidence type="ECO:0000313" key="4">
    <source>
        <dbReference type="Proteomes" id="UP000076738"/>
    </source>
</evidence>
<dbReference type="Pfam" id="PF08593">
    <property type="entry name" value="Mug135_C"/>
    <property type="match status" value="1"/>
</dbReference>
<dbReference type="Proteomes" id="UP000076738">
    <property type="component" value="Unassembled WGS sequence"/>
</dbReference>
<reference evidence="3 4" key="1">
    <citation type="journal article" date="2016" name="Mol. Biol. Evol.">
        <title>Comparative Genomics of Early-Diverging Mushroom-Forming Fungi Provides Insights into the Origins of Lignocellulose Decay Capabilities.</title>
        <authorList>
            <person name="Nagy L.G."/>
            <person name="Riley R."/>
            <person name="Tritt A."/>
            <person name="Adam C."/>
            <person name="Daum C."/>
            <person name="Floudas D."/>
            <person name="Sun H."/>
            <person name="Yadav J.S."/>
            <person name="Pangilinan J."/>
            <person name="Larsson K.H."/>
            <person name="Matsuura K."/>
            <person name="Barry K."/>
            <person name="Labutti K."/>
            <person name="Kuo R."/>
            <person name="Ohm R.A."/>
            <person name="Bhattacharya S.S."/>
            <person name="Shirouzu T."/>
            <person name="Yoshinaga Y."/>
            <person name="Martin F.M."/>
            <person name="Grigoriev I.V."/>
            <person name="Hibbett D.S."/>
        </authorList>
    </citation>
    <scope>NUCLEOTIDE SEQUENCE [LARGE SCALE GENOMIC DNA]</scope>
    <source>
        <strain evidence="3 4">TUFC12733</strain>
    </source>
</reference>
<dbReference type="AlphaFoldDB" id="A0A167NBR3"/>
<evidence type="ECO:0000313" key="3">
    <source>
        <dbReference type="EMBL" id="KZO97547.1"/>
    </source>
</evidence>
<feature type="domain" description="Mug135-like C-terminal" evidence="2">
    <location>
        <begin position="52"/>
        <end position="131"/>
    </location>
</feature>
<comment type="similarity">
    <text evidence="1">Belongs to the UPF0612 family.</text>
</comment>
<dbReference type="EMBL" id="KV417279">
    <property type="protein sequence ID" value="KZO97547.1"/>
    <property type="molecule type" value="Genomic_DNA"/>
</dbReference>
<proteinExistence type="inferred from homology"/>
<name>A0A167NBR3_CALVF</name>
<organism evidence="3 4">
    <name type="scientific">Calocera viscosa (strain TUFC12733)</name>
    <dbReference type="NCBI Taxonomy" id="1330018"/>
    <lineage>
        <taxon>Eukaryota</taxon>
        <taxon>Fungi</taxon>
        <taxon>Dikarya</taxon>
        <taxon>Basidiomycota</taxon>
        <taxon>Agaricomycotina</taxon>
        <taxon>Dacrymycetes</taxon>
        <taxon>Dacrymycetales</taxon>
        <taxon>Dacrymycetaceae</taxon>
        <taxon>Calocera</taxon>
    </lineage>
</organism>
<evidence type="ECO:0000256" key="1">
    <source>
        <dbReference type="ARBA" id="ARBA00005788"/>
    </source>
</evidence>
<protein>
    <recommendedName>
        <fullName evidence="2">Mug135-like C-terminal domain-containing protein</fullName>
    </recommendedName>
</protein>
<gene>
    <name evidence="3" type="ORF">CALVIDRAFT_536132</name>
</gene>
<dbReference type="InterPro" id="IPR013902">
    <property type="entry name" value="Mug135-like_C"/>
</dbReference>
<evidence type="ECO:0000259" key="2">
    <source>
        <dbReference type="Pfam" id="PF08593"/>
    </source>
</evidence>
<accession>A0A167NBR3</accession>